<evidence type="ECO:0000256" key="1">
    <source>
        <dbReference type="ARBA" id="ARBA00000013"/>
    </source>
</evidence>
<dbReference type="GO" id="GO:0052856">
    <property type="term" value="F:NAD(P)HX epimerase activity"/>
    <property type="evidence" value="ECO:0007669"/>
    <property type="project" value="UniProtKB-UniRule"/>
</dbReference>
<comment type="cofactor">
    <cofactor evidence="18 19">
        <name>K(+)</name>
        <dbReference type="ChEBI" id="CHEBI:29103"/>
    </cofactor>
    <text evidence="18 19">Binds 1 potassium ion per subunit.</text>
</comment>
<dbReference type="InterPro" id="IPR004443">
    <property type="entry name" value="YjeF_N_dom"/>
</dbReference>
<reference evidence="22 23" key="2">
    <citation type="journal article" date="2014" name="Genome Announc.">
        <title>Complete Genome Sequence of Methanoregula formicica SMSPT, a Mesophilic Hydrogenotrophic Methanogen Isolated from a Methanogenic Upflow Anaerobic Sludge Blanket Reactor.</title>
        <authorList>
            <person name="Yamamoto K."/>
            <person name="Tamaki H."/>
            <person name="Cadillo-Quiroz H."/>
            <person name="Imachi H."/>
            <person name="Kyrpides N."/>
            <person name="Woyke T."/>
            <person name="Goodwin L."/>
            <person name="Zinder S.H."/>
            <person name="Kamagata Y."/>
            <person name="Liu W.T."/>
        </authorList>
    </citation>
    <scope>NUCLEOTIDE SEQUENCE [LARGE SCALE GENOMIC DNA]</scope>
    <source>
        <strain evidence="23">DSM 22288 / NBRC 105244 / SMSP</strain>
    </source>
</reference>
<evidence type="ECO:0000313" key="23">
    <source>
        <dbReference type="Proteomes" id="UP000010824"/>
    </source>
</evidence>
<dbReference type="Proteomes" id="UP000010824">
    <property type="component" value="Chromosome"/>
</dbReference>
<comment type="cofactor">
    <cofactor evidence="17">
        <name>Mg(2+)</name>
        <dbReference type="ChEBI" id="CHEBI:18420"/>
    </cofactor>
</comment>
<dbReference type="EC" id="4.2.1.136" evidence="19"/>
<dbReference type="GO" id="GO:0052855">
    <property type="term" value="F:ADP-dependent NAD(P)H-hydrate dehydratase activity"/>
    <property type="evidence" value="ECO:0007669"/>
    <property type="project" value="UniProtKB-UniRule"/>
</dbReference>
<dbReference type="CDD" id="cd01171">
    <property type="entry name" value="YXKO-related"/>
    <property type="match status" value="1"/>
</dbReference>
<accession>L0HFX1</accession>
<gene>
    <name evidence="18" type="primary">nnrE</name>
    <name evidence="17" type="synonym">nnrD</name>
    <name evidence="22" type="ordered locus">Metfor_1152</name>
</gene>
<comment type="similarity">
    <text evidence="4 19">In the C-terminal section; belongs to the NnrD/CARKD family.</text>
</comment>
<evidence type="ECO:0000256" key="4">
    <source>
        <dbReference type="ARBA" id="ARBA00009524"/>
    </source>
</evidence>
<comment type="function">
    <text evidence="14 19">Bifunctional enzyme that catalyzes the epimerization of the S- and R-forms of NAD(P)HX and the dehydration of the S-form of NAD(P)HX at the expense of ADP, which is converted to AMP. This allows the repair of both epimers of NAD(P)HX, a damaged form of NAD(P)H that is a result of enzymatic or heat-dependent hydration.</text>
</comment>
<name>L0HFX1_METFS</name>
<evidence type="ECO:0000256" key="9">
    <source>
        <dbReference type="ARBA" id="ARBA00022958"/>
    </source>
</evidence>
<evidence type="ECO:0000256" key="17">
    <source>
        <dbReference type="HAMAP-Rule" id="MF_01965"/>
    </source>
</evidence>
<evidence type="ECO:0000256" key="19">
    <source>
        <dbReference type="PIRNR" id="PIRNR017184"/>
    </source>
</evidence>
<dbReference type="GO" id="GO:0046872">
    <property type="term" value="F:metal ion binding"/>
    <property type="evidence" value="ECO:0007669"/>
    <property type="project" value="UniProtKB-UniRule"/>
</dbReference>
<dbReference type="NCBIfam" id="TIGR00197">
    <property type="entry name" value="yjeF_nterm"/>
    <property type="match status" value="1"/>
</dbReference>
<dbReference type="NCBIfam" id="TIGR00196">
    <property type="entry name" value="yjeF_cterm"/>
    <property type="match status" value="1"/>
</dbReference>
<evidence type="ECO:0000256" key="13">
    <source>
        <dbReference type="ARBA" id="ARBA00023268"/>
    </source>
</evidence>
<feature type="binding site" evidence="17">
    <location>
        <position position="301"/>
    </location>
    <ligand>
        <name>(6S)-NADPHX</name>
        <dbReference type="ChEBI" id="CHEBI:64076"/>
    </ligand>
</feature>
<dbReference type="GO" id="GO:0046496">
    <property type="term" value="P:nicotinamide nucleotide metabolic process"/>
    <property type="evidence" value="ECO:0007669"/>
    <property type="project" value="UniProtKB-UniRule"/>
</dbReference>
<dbReference type="InParanoid" id="L0HFX1"/>
<comment type="caution">
    <text evidence="17">Lacks conserved residue(s) required for the propagation of feature annotation.</text>
</comment>
<keyword evidence="12 17" id="KW-0456">Lyase</keyword>
<reference evidence="23" key="1">
    <citation type="submission" date="2011-12" db="EMBL/GenBank/DDBJ databases">
        <title>Complete sequence of Methanoregula formicicum SMSP.</title>
        <authorList>
            <person name="Lucas S."/>
            <person name="Han J."/>
            <person name="Lapidus A."/>
            <person name="Cheng J.-F."/>
            <person name="Goodwin L."/>
            <person name="Pitluck S."/>
            <person name="Peters L."/>
            <person name="Ovchinnikova G."/>
            <person name="Teshima H."/>
            <person name="Detter J.C."/>
            <person name="Han C."/>
            <person name="Tapia R."/>
            <person name="Land M."/>
            <person name="Hauser L."/>
            <person name="Kyrpides N."/>
            <person name="Ivanova N."/>
            <person name="Pagani I."/>
            <person name="Imachi H."/>
            <person name="Tamaki H."/>
            <person name="Sekiguchi Y."/>
            <person name="Kamagata Y."/>
            <person name="Cadillo-Quiroz H."/>
            <person name="Zinder S."/>
            <person name="Liu W.-T."/>
            <person name="Woyke T."/>
        </authorList>
    </citation>
    <scope>NUCLEOTIDE SEQUENCE [LARGE SCALE GENOMIC DNA]</scope>
    <source>
        <strain evidence="23">DSM 22288 / NBRC 105244 / SMSP</strain>
    </source>
</reference>
<dbReference type="STRING" id="593750.Metfor_1152"/>
<feature type="binding site" evidence="17">
    <location>
        <position position="406"/>
    </location>
    <ligand>
        <name>AMP</name>
        <dbReference type="ChEBI" id="CHEBI:456215"/>
    </ligand>
</feature>
<keyword evidence="8 17" id="KW-0521">NADP</keyword>
<comment type="similarity">
    <text evidence="3 19">In the N-terminal section; belongs to the NnrE/AIBP family.</text>
</comment>
<comment type="catalytic activity">
    <reaction evidence="16 17 19">
        <text>(6S)-NADPHX + ADP = AMP + phosphate + NADPH + H(+)</text>
        <dbReference type="Rhea" id="RHEA:32235"/>
        <dbReference type="ChEBI" id="CHEBI:15378"/>
        <dbReference type="ChEBI" id="CHEBI:43474"/>
        <dbReference type="ChEBI" id="CHEBI:57783"/>
        <dbReference type="ChEBI" id="CHEBI:64076"/>
        <dbReference type="ChEBI" id="CHEBI:456215"/>
        <dbReference type="ChEBI" id="CHEBI:456216"/>
        <dbReference type="EC" id="4.2.1.136"/>
    </reaction>
</comment>
<dbReference type="GO" id="GO:0110051">
    <property type="term" value="P:metabolite repair"/>
    <property type="evidence" value="ECO:0007669"/>
    <property type="project" value="TreeGrafter"/>
</dbReference>
<dbReference type="Gene3D" id="3.40.50.10260">
    <property type="entry name" value="YjeF N-terminal domain"/>
    <property type="match status" value="1"/>
</dbReference>
<keyword evidence="22" id="KW-0808">Transferase</keyword>
<evidence type="ECO:0000256" key="14">
    <source>
        <dbReference type="ARBA" id="ARBA00025153"/>
    </source>
</evidence>
<comment type="catalytic activity">
    <reaction evidence="1 18 19">
        <text>(6R)-NADHX = (6S)-NADHX</text>
        <dbReference type="Rhea" id="RHEA:32215"/>
        <dbReference type="ChEBI" id="CHEBI:64074"/>
        <dbReference type="ChEBI" id="CHEBI:64075"/>
        <dbReference type="EC" id="5.1.99.6"/>
    </reaction>
</comment>
<feature type="domain" description="YjeF C-terminal" evidence="20">
    <location>
        <begin position="205"/>
        <end position="464"/>
    </location>
</feature>
<evidence type="ECO:0000256" key="15">
    <source>
        <dbReference type="ARBA" id="ARBA00048238"/>
    </source>
</evidence>
<dbReference type="PROSITE" id="PS51385">
    <property type="entry name" value="YJEF_N"/>
    <property type="match status" value="1"/>
</dbReference>
<keyword evidence="23" id="KW-1185">Reference proteome</keyword>
<dbReference type="AlphaFoldDB" id="L0HFX1"/>
<protein>
    <recommendedName>
        <fullName evidence="19">Bifunctional NAD(P)H-hydrate repair enzyme</fullName>
    </recommendedName>
    <alternativeName>
        <fullName evidence="19">Nicotinamide nucleotide repair protein</fullName>
    </alternativeName>
    <domain>
        <recommendedName>
            <fullName evidence="19">ADP-dependent (S)-NAD(P)H-hydrate dehydratase</fullName>
            <ecNumber evidence="19">4.2.1.136</ecNumber>
        </recommendedName>
        <alternativeName>
            <fullName evidence="19">ADP-dependent NAD(P)HX dehydratase</fullName>
        </alternativeName>
    </domain>
    <domain>
        <recommendedName>
            <fullName evidence="19">NAD(P)H-hydrate epimerase</fullName>
            <ecNumber evidence="19">5.1.99.6</ecNumber>
        </recommendedName>
    </domain>
</protein>
<comment type="function">
    <text evidence="17">Catalyzes the dehydration of the S-form of NAD(P)HX at the expense of ADP, which is converted to AMP. Together with NAD(P)HX epimerase, which catalyzes the epimerization of the S- and R-forms, the enzyme allows the repair of both epimers of NAD(P)HX, a damaged form of NAD(P)H that is a result of enzymatic or heat-dependent hydration.</text>
</comment>
<evidence type="ECO:0000256" key="5">
    <source>
        <dbReference type="ARBA" id="ARBA00022723"/>
    </source>
</evidence>
<dbReference type="GeneID" id="14310465"/>
<keyword evidence="5 18" id="KW-0479">Metal-binding</keyword>
<feature type="binding site" evidence="18">
    <location>
        <position position="135"/>
    </location>
    <ligand>
        <name>K(+)</name>
        <dbReference type="ChEBI" id="CHEBI:29103"/>
    </ligand>
</feature>
<feature type="binding site" evidence="18">
    <location>
        <position position="66"/>
    </location>
    <ligand>
        <name>K(+)</name>
        <dbReference type="ChEBI" id="CHEBI:29103"/>
    </ligand>
</feature>
<dbReference type="PIRSF" id="PIRSF017184">
    <property type="entry name" value="Nnr"/>
    <property type="match status" value="1"/>
</dbReference>
<dbReference type="Pfam" id="PF01256">
    <property type="entry name" value="Carb_kinase"/>
    <property type="match status" value="1"/>
</dbReference>
<evidence type="ECO:0000256" key="16">
    <source>
        <dbReference type="ARBA" id="ARBA00049209"/>
    </source>
</evidence>
<dbReference type="RefSeq" id="WP_015285162.1">
    <property type="nucleotide sequence ID" value="NC_019943.1"/>
</dbReference>
<dbReference type="FunCoup" id="L0HFX1">
    <property type="interactions" value="4"/>
</dbReference>
<comment type="catalytic activity">
    <reaction evidence="2 18 19">
        <text>(6R)-NADPHX = (6S)-NADPHX</text>
        <dbReference type="Rhea" id="RHEA:32227"/>
        <dbReference type="ChEBI" id="CHEBI:64076"/>
        <dbReference type="ChEBI" id="CHEBI:64077"/>
        <dbReference type="EC" id="5.1.99.6"/>
    </reaction>
</comment>
<dbReference type="InterPro" id="IPR029056">
    <property type="entry name" value="Ribokinase-like"/>
</dbReference>
<feature type="binding site" evidence="18">
    <location>
        <position position="171"/>
    </location>
    <ligand>
        <name>K(+)</name>
        <dbReference type="ChEBI" id="CHEBI:29103"/>
    </ligand>
</feature>
<evidence type="ECO:0000256" key="10">
    <source>
        <dbReference type="ARBA" id="ARBA00023027"/>
    </source>
</evidence>
<keyword evidence="11 18" id="KW-0413">Isomerase</keyword>
<dbReference type="SUPFAM" id="SSF64153">
    <property type="entry name" value="YjeF N-terminal domain-like"/>
    <property type="match status" value="1"/>
</dbReference>
<dbReference type="KEGG" id="mfo:Metfor_1152"/>
<evidence type="ECO:0000313" key="22">
    <source>
        <dbReference type="EMBL" id="AGB02198.1"/>
    </source>
</evidence>
<organism evidence="22 23">
    <name type="scientific">Methanoregula formicica (strain DSM 22288 / NBRC 105244 / SMSP)</name>
    <dbReference type="NCBI Taxonomy" id="593750"/>
    <lineage>
        <taxon>Archaea</taxon>
        <taxon>Methanobacteriati</taxon>
        <taxon>Methanobacteriota</taxon>
        <taxon>Stenosarchaea group</taxon>
        <taxon>Methanomicrobia</taxon>
        <taxon>Methanomicrobiales</taxon>
        <taxon>Methanoregulaceae</taxon>
        <taxon>Methanoregula</taxon>
    </lineage>
</organism>
<feature type="binding site" evidence="18">
    <location>
        <begin position="139"/>
        <end position="145"/>
    </location>
    <ligand>
        <name>(6S)-NADPHX</name>
        <dbReference type="ChEBI" id="CHEBI:64076"/>
    </ligand>
</feature>
<dbReference type="InterPro" id="IPR030677">
    <property type="entry name" value="Nnr"/>
</dbReference>
<feature type="binding site" evidence="17">
    <location>
        <position position="343"/>
    </location>
    <ligand>
        <name>(6S)-NADPHX</name>
        <dbReference type="ChEBI" id="CHEBI:64076"/>
    </ligand>
</feature>
<comment type="catalytic activity">
    <reaction evidence="15 17 19">
        <text>(6S)-NADHX + ADP = AMP + phosphate + NADH + H(+)</text>
        <dbReference type="Rhea" id="RHEA:32223"/>
        <dbReference type="ChEBI" id="CHEBI:15378"/>
        <dbReference type="ChEBI" id="CHEBI:43474"/>
        <dbReference type="ChEBI" id="CHEBI:57945"/>
        <dbReference type="ChEBI" id="CHEBI:64074"/>
        <dbReference type="ChEBI" id="CHEBI:456215"/>
        <dbReference type="ChEBI" id="CHEBI:456216"/>
        <dbReference type="EC" id="4.2.1.136"/>
    </reaction>
</comment>
<evidence type="ECO:0000256" key="3">
    <source>
        <dbReference type="ARBA" id="ARBA00006001"/>
    </source>
</evidence>
<evidence type="ECO:0000256" key="11">
    <source>
        <dbReference type="ARBA" id="ARBA00023235"/>
    </source>
</evidence>
<dbReference type="EMBL" id="CP003167">
    <property type="protein sequence ID" value="AGB02198.1"/>
    <property type="molecule type" value="Genomic_DNA"/>
</dbReference>
<dbReference type="PROSITE" id="PS51383">
    <property type="entry name" value="YJEF_C_3"/>
    <property type="match status" value="1"/>
</dbReference>
<keyword evidence="6 17" id="KW-0547">Nucleotide-binding</keyword>
<dbReference type="eggNOG" id="arCOG00018">
    <property type="taxonomic scope" value="Archaea"/>
</dbReference>
<dbReference type="HAMAP" id="MF_01965">
    <property type="entry name" value="NADHX_dehydratase"/>
    <property type="match status" value="1"/>
</dbReference>
<dbReference type="PANTHER" id="PTHR12592">
    <property type="entry name" value="ATP-DEPENDENT (S)-NAD(P)H-HYDRATE DEHYDRATASE FAMILY MEMBER"/>
    <property type="match status" value="1"/>
</dbReference>
<comment type="similarity">
    <text evidence="18">Belongs to the NnrE/AIBP family.</text>
</comment>
<dbReference type="GO" id="GO:0005524">
    <property type="term" value="F:ATP binding"/>
    <property type="evidence" value="ECO:0007669"/>
    <property type="project" value="UniProtKB-UniRule"/>
</dbReference>
<feature type="domain" description="YjeF N-terminal" evidence="21">
    <location>
        <begin position="20"/>
        <end position="203"/>
    </location>
</feature>
<feature type="binding site" evidence="17">
    <location>
        <position position="407"/>
    </location>
    <ligand>
        <name>(6S)-NADPHX</name>
        <dbReference type="ChEBI" id="CHEBI:64076"/>
    </ligand>
</feature>
<keyword evidence="10 17" id="KW-0520">NAD</keyword>
<keyword evidence="13" id="KW-0511">Multifunctional enzyme</keyword>
<keyword evidence="7 17" id="KW-0067">ATP-binding</keyword>
<dbReference type="Pfam" id="PF03853">
    <property type="entry name" value="YjeF_N"/>
    <property type="match status" value="1"/>
</dbReference>
<comment type="subunit">
    <text evidence="17">Homotetramer.</text>
</comment>
<dbReference type="HAMAP" id="MF_01966">
    <property type="entry name" value="NADHX_epimerase"/>
    <property type="match status" value="1"/>
</dbReference>
<feature type="binding site" evidence="17">
    <location>
        <position position="239"/>
    </location>
    <ligand>
        <name>(6S)-NADPHX</name>
        <dbReference type="ChEBI" id="CHEBI:64076"/>
    </ligand>
</feature>
<dbReference type="GO" id="GO:0016301">
    <property type="term" value="F:kinase activity"/>
    <property type="evidence" value="ECO:0007669"/>
    <property type="project" value="UniProtKB-KW"/>
</dbReference>
<dbReference type="SUPFAM" id="SSF53613">
    <property type="entry name" value="Ribokinase-like"/>
    <property type="match status" value="1"/>
</dbReference>
<evidence type="ECO:0000259" key="21">
    <source>
        <dbReference type="PROSITE" id="PS51385"/>
    </source>
</evidence>
<dbReference type="EC" id="5.1.99.6" evidence="19"/>
<dbReference type="Gene3D" id="3.40.1190.20">
    <property type="match status" value="1"/>
</dbReference>
<feature type="binding site" evidence="18">
    <location>
        <begin position="65"/>
        <end position="69"/>
    </location>
    <ligand>
        <name>(6S)-NADPHX</name>
        <dbReference type="ChEBI" id="CHEBI:64076"/>
    </ligand>
</feature>
<dbReference type="InterPro" id="IPR000631">
    <property type="entry name" value="CARKD"/>
</dbReference>
<comment type="similarity">
    <text evidence="17">Belongs to the NnrD/CARKD family.</text>
</comment>
<comment type="function">
    <text evidence="18">Catalyzes the epimerization of the S- and R-forms of NAD(P)HX, a damaged form of NAD(P)H that is a result of enzymatic or heat-dependent hydration. This is a prerequisite for the S-specific NAD(P)H-hydrate dehydratase to allow the repair of both epimers of NAD(P)HX.</text>
</comment>
<feature type="binding site" evidence="18">
    <location>
        <position position="168"/>
    </location>
    <ligand>
        <name>(6S)-NADPHX</name>
        <dbReference type="ChEBI" id="CHEBI:64076"/>
    </ligand>
</feature>
<evidence type="ECO:0000259" key="20">
    <source>
        <dbReference type="PROSITE" id="PS51383"/>
    </source>
</evidence>
<evidence type="ECO:0000256" key="7">
    <source>
        <dbReference type="ARBA" id="ARBA00022840"/>
    </source>
</evidence>
<keyword evidence="9 18" id="KW-0630">Potassium</keyword>
<dbReference type="PANTHER" id="PTHR12592:SF0">
    <property type="entry name" value="ATP-DEPENDENT (S)-NAD(P)H-HYDRATE DEHYDRATASE"/>
    <property type="match status" value="1"/>
</dbReference>
<evidence type="ECO:0000256" key="12">
    <source>
        <dbReference type="ARBA" id="ARBA00023239"/>
    </source>
</evidence>
<evidence type="ECO:0000256" key="18">
    <source>
        <dbReference type="HAMAP-Rule" id="MF_01966"/>
    </source>
</evidence>
<evidence type="ECO:0000256" key="8">
    <source>
        <dbReference type="ARBA" id="ARBA00022857"/>
    </source>
</evidence>
<sequence length="466" mass="48751">MPAKRLPEFVDTGLITPARMRVVDANAIALGVTEFQLMESAGRGLAEQVLTFGPTRVLILCGKGNNGGDGMVAARHLRRHAETEVCYLEAGSRSSACEHQLRALKHAHVGMHPFASRDDLEALRPLFEKAEVIVDALLGTGVSGSLKEPLKTCVALANASPAKIVAADIPTSGMRADRICAFHRPKVEGSTVIDIGIPVEAECFTGPGDLTLIPPRIRKAHKGHSGTVLIVGGGPYQGAPWLAGLGALRAGADIVRIASPVFEPVPDLIYERLEGKAIGAEHTERLIALAEKADVVVCGNGLGMESHKVVTAIAPHCRKAVFDADALRLPLPVAAGETIYTPHAGEFARITDKSLPEDTRGRARALRSSGLPGTVILKGHIDIISDGNQVRFNRTGDPAMTVGGTGDVLAGIAGALLCRLPAFDAACIAAYVSGKAGEAVVAERGGGILPSDLVDKIPSILFRKGA</sequence>
<evidence type="ECO:0000256" key="6">
    <source>
        <dbReference type="ARBA" id="ARBA00022741"/>
    </source>
</evidence>
<dbReference type="InterPro" id="IPR036652">
    <property type="entry name" value="YjeF_N_dom_sf"/>
</dbReference>
<keyword evidence="22" id="KW-0418">Kinase</keyword>
<evidence type="ECO:0000256" key="2">
    <source>
        <dbReference type="ARBA" id="ARBA00000909"/>
    </source>
</evidence>
<dbReference type="HOGENOM" id="CLU_024853_4_1_2"/>
<proteinExistence type="inferred from homology"/>